<dbReference type="STRING" id="253628.A0A0D2AMQ5"/>
<dbReference type="InterPro" id="IPR005482">
    <property type="entry name" value="Biotin_COase_C"/>
</dbReference>
<dbReference type="SMART" id="SM00878">
    <property type="entry name" value="Biotin_carb_C"/>
    <property type="match status" value="1"/>
</dbReference>
<protein>
    <submittedName>
        <fullName evidence="10">Uncharacterized protein</fullName>
    </submittedName>
</protein>
<evidence type="ECO:0000256" key="1">
    <source>
        <dbReference type="ARBA" id="ARBA00001953"/>
    </source>
</evidence>
<evidence type="ECO:0000256" key="4">
    <source>
        <dbReference type="ARBA" id="ARBA00022840"/>
    </source>
</evidence>
<dbReference type="Pfam" id="PF02786">
    <property type="entry name" value="CPSase_L_D2"/>
    <property type="match status" value="1"/>
</dbReference>
<dbReference type="PANTHER" id="PTHR45007:SF1">
    <property type="entry name" value="CARBOXYLASE, PUTATIVE (AFU_ORTHOLOGUE AFUA_5G07570)-RELATED"/>
    <property type="match status" value="1"/>
</dbReference>
<evidence type="ECO:0000256" key="3">
    <source>
        <dbReference type="ARBA" id="ARBA00022741"/>
    </source>
</evidence>
<dbReference type="Gene3D" id="3.30.470.20">
    <property type="entry name" value="ATP-grasp fold, B domain"/>
    <property type="match status" value="1"/>
</dbReference>
<dbReference type="SUPFAM" id="SSF56059">
    <property type="entry name" value="Glutathione synthetase ATP-binding domain-like"/>
    <property type="match status" value="1"/>
</dbReference>
<comment type="cofactor">
    <cofactor evidence="1">
        <name>biotin</name>
        <dbReference type="ChEBI" id="CHEBI:57586"/>
    </cofactor>
</comment>
<name>A0A0D2AMQ5_9PEZI</name>
<dbReference type="InterPro" id="IPR011053">
    <property type="entry name" value="Single_hybrid_motif"/>
</dbReference>
<dbReference type="GO" id="GO:0046872">
    <property type="term" value="F:metal ion binding"/>
    <property type="evidence" value="ECO:0007669"/>
    <property type="project" value="InterPro"/>
</dbReference>
<feature type="domain" description="Lipoyl-binding" evidence="7">
    <location>
        <begin position="582"/>
        <end position="652"/>
    </location>
</feature>
<evidence type="ECO:0000313" key="10">
    <source>
        <dbReference type="EMBL" id="KIW00404.1"/>
    </source>
</evidence>
<dbReference type="Pfam" id="PF02785">
    <property type="entry name" value="Biotin_carb_C"/>
    <property type="match status" value="1"/>
</dbReference>
<dbReference type="InterPro" id="IPR005481">
    <property type="entry name" value="BC-like_N"/>
</dbReference>
<dbReference type="InterPro" id="IPR011054">
    <property type="entry name" value="Rudment_hybrid_motif"/>
</dbReference>
<dbReference type="Pfam" id="PF00364">
    <property type="entry name" value="Biotin_lipoyl"/>
    <property type="match status" value="1"/>
</dbReference>
<dbReference type="PROSITE" id="PS50975">
    <property type="entry name" value="ATP_GRASP"/>
    <property type="match status" value="1"/>
</dbReference>
<dbReference type="PROSITE" id="PS50968">
    <property type="entry name" value="BIOTINYL_LIPOYL"/>
    <property type="match status" value="1"/>
</dbReference>
<dbReference type="PANTHER" id="PTHR45007">
    <property type="entry name" value="CARBOXYLASE, PUTATIVE (AFU_ORTHOLOGUE AFUA_5G07570)-RELATED"/>
    <property type="match status" value="1"/>
</dbReference>
<dbReference type="InterPro" id="IPR016185">
    <property type="entry name" value="PreATP-grasp_dom_sf"/>
</dbReference>
<dbReference type="InterPro" id="IPR011764">
    <property type="entry name" value="Biotin_carboxylation_dom"/>
</dbReference>
<keyword evidence="11" id="KW-1185">Reference proteome</keyword>
<sequence length="667" mass="73032">MAGNISISRLLVANRGEIAIRVLTAARELGMHTIAIYTAEDSNHAVYADEGILLDQPSDFTNVERLLGIAKKANAEAVHPGYGFLSESPRFADELANAGILFVGPSTRVLQQTADKTDARALADANKVPTLPASVKPMRNFEDVQSFVANFGLPIMFKAVDGGGGRGIRFVQHQSELEDSFNRARGESPSGQVFIERAAVDGFRHVEVQILADNYGNVGHLWERECSIQRRFQKIVELAPSTIKDRELVSRVIRSSVGMAKAIGYSSLGTFEFLVHESKPEYYFLEINPRLQVEHTVTEEISGVDIVRSQLLLAQGATIESLNLPSRYTVSFPPPAAAIQLRVTAEDAQKDFTLSMGRVTQFQPPIGAGVRVDTHLATTKPTTVGSNFDSLLAKIIVRGSNLQAAIEKGLRALRDTTIKGVKTNIDVLLGILSHSDFRESQCNIKWLESQLSEIIVSGQELEGNKTLSLREPYITSTTSYSSQTGAAGLGNAPLLFRKGDTFKLQLKDITMKQSSQAGKSATAEEYLLRIDRVLTNNFPIQLMADATFQSFSSSKTYGMNLTSTTQTNVASSKHRHADPTNEAHIRLPFPGQFVEMYVDVGDKVAAGELLCVVRQMKMELEVRAPRQGTIKWVCDVEEGEQVNEGLLLCELAVDEPSNTSSKSLAKL</sequence>
<dbReference type="Gene3D" id="2.40.50.100">
    <property type="match status" value="1"/>
</dbReference>
<dbReference type="GO" id="GO:0005524">
    <property type="term" value="F:ATP binding"/>
    <property type="evidence" value="ECO:0007669"/>
    <property type="project" value="UniProtKB-UniRule"/>
</dbReference>
<feature type="domain" description="Biotin carboxylation" evidence="9">
    <location>
        <begin position="6"/>
        <end position="452"/>
    </location>
</feature>
<dbReference type="InterPro" id="IPR000089">
    <property type="entry name" value="Biotin_lipoyl"/>
</dbReference>
<dbReference type="Proteomes" id="UP000053259">
    <property type="component" value="Unassembled WGS sequence"/>
</dbReference>
<dbReference type="Pfam" id="PF00289">
    <property type="entry name" value="Biotin_carb_N"/>
    <property type="match status" value="1"/>
</dbReference>
<gene>
    <name evidence="10" type="ORF">PV09_08112</name>
</gene>
<evidence type="ECO:0000256" key="2">
    <source>
        <dbReference type="ARBA" id="ARBA00022598"/>
    </source>
</evidence>
<dbReference type="SUPFAM" id="SSF52440">
    <property type="entry name" value="PreATP-grasp domain"/>
    <property type="match status" value="1"/>
</dbReference>
<dbReference type="HOGENOM" id="CLU_000395_3_2_1"/>
<dbReference type="PROSITE" id="PS50979">
    <property type="entry name" value="BC"/>
    <property type="match status" value="1"/>
</dbReference>
<keyword evidence="5" id="KW-0092">Biotin</keyword>
<dbReference type="GeneID" id="27316085"/>
<dbReference type="CDD" id="cd06850">
    <property type="entry name" value="biotinyl_domain"/>
    <property type="match status" value="1"/>
</dbReference>
<evidence type="ECO:0000256" key="6">
    <source>
        <dbReference type="PROSITE-ProRule" id="PRU00409"/>
    </source>
</evidence>
<dbReference type="InterPro" id="IPR005479">
    <property type="entry name" value="CPAse_ATP-bd"/>
</dbReference>
<dbReference type="GO" id="GO:0016874">
    <property type="term" value="F:ligase activity"/>
    <property type="evidence" value="ECO:0007669"/>
    <property type="project" value="UniProtKB-KW"/>
</dbReference>
<organism evidence="10 11">
    <name type="scientific">Verruconis gallopava</name>
    <dbReference type="NCBI Taxonomy" id="253628"/>
    <lineage>
        <taxon>Eukaryota</taxon>
        <taxon>Fungi</taxon>
        <taxon>Dikarya</taxon>
        <taxon>Ascomycota</taxon>
        <taxon>Pezizomycotina</taxon>
        <taxon>Dothideomycetes</taxon>
        <taxon>Pleosporomycetidae</taxon>
        <taxon>Venturiales</taxon>
        <taxon>Sympoventuriaceae</taxon>
        <taxon>Verruconis</taxon>
    </lineage>
</organism>
<keyword evidence="2" id="KW-0436">Ligase</keyword>
<dbReference type="RefSeq" id="XP_016210273.1">
    <property type="nucleotide sequence ID" value="XM_016361967.1"/>
</dbReference>
<accession>A0A0D2AMQ5</accession>
<evidence type="ECO:0000259" key="7">
    <source>
        <dbReference type="PROSITE" id="PS50968"/>
    </source>
</evidence>
<dbReference type="SUPFAM" id="SSF51246">
    <property type="entry name" value="Rudiment single hybrid motif"/>
    <property type="match status" value="1"/>
</dbReference>
<dbReference type="SUPFAM" id="SSF51230">
    <property type="entry name" value="Single hybrid motif"/>
    <property type="match status" value="1"/>
</dbReference>
<keyword evidence="3 6" id="KW-0547">Nucleotide-binding</keyword>
<dbReference type="PROSITE" id="PS00867">
    <property type="entry name" value="CPSASE_2"/>
    <property type="match status" value="1"/>
</dbReference>
<dbReference type="AlphaFoldDB" id="A0A0D2AMQ5"/>
<keyword evidence="4 6" id="KW-0067">ATP-binding</keyword>
<dbReference type="InterPro" id="IPR011761">
    <property type="entry name" value="ATP-grasp"/>
</dbReference>
<dbReference type="OrthoDB" id="196847at2759"/>
<evidence type="ECO:0000259" key="8">
    <source>
        <dbReference type="PROSITE" id="PS50975"/>
    </source>
</evidence>
<dbReference type="EMBL" id="KN847564">
    <property type="protein sequence ID" value="KIW00404.1"/>
    <property type="molecule type" value="Genomic_DNA"/>
</dbReference>
<evidence type="ECO:0000313" key="11">
    <source>
        <dbReference type="Proteomes" id="UP000053259"/>
    </source>
</evidence>
<evidence type="ECO:0000256" key="5">
    <source>
        <dbReference type="ARBA" id="ARBA00023267"/>
    </source>
</evidence>
<reference evidence="10 11" key="1">
    <citation type="submission" date="2015-01" db="EMBL/GenBank/DDBJ databases">
        <title>The Genome Sequence of Ochroconis gallopava CBS43764.</title>
        <authorList>
            <consortium name="The Broad Institute Genomics Platform"/>
            <person name="Cuomo C."/>
            <person name="de Hoog S."/>
            <person name="Gorbushina A."/>
            <person name="Stielow B."/>
            <person name="Teixiera M."/>
            <person name="Abouelleil A."/>
            <person name="Chapman S.B."/>
            <person name="Priest M."/>
            <person name="Young S.K."/>
            <person name="Wortman J."/>
            <person name="Nusbaum C."/>
            <person name="Birren B."/>
        </authorList>
    </citation>
    <scope>NUCLEOTIDE SEQUENCE [LARGE SCALE GENOMIC DNA]</scope>
    <source>
        <strain evidence="10 11">CBS 43764</strain>
    </source>
</reference>
<feature type="domain" description="ATP-grasp" evidence="8">
    <location>
        <begin position="120"/>
        <end position="315"/>
    </location>
</feature>
<dbReference type="InParanoid" id="A0A0D2AMQ5"/>
<dbReference type="VEuPathDB" id="FungiDB:PV09_08112"/>
<proteinExistence type="predicted"/>
<evidence type="ECO:0000259" key="9">
    <source>
        <dbReference type="PROSITE" id="PS50979"/>
    </source>
</evidence>